<organism evidence="2 3">
    <name type="scientific">Candidatus Sedimenticola endophacoides</name>
    <dbReference type="NCBI Taxonomy" id="2548426"/>
    <lineage>
        <taxon>Bacteria</taxon>
        <taxon>Pseudomonadati</taxon>
        <taxon>Pseudomonadota</taxon>
        <taxon>Gammaproteobacteria</taxon>
        <taxon>Chromatiales</taxon>
        <taxon>Sedimenticolaceae</taxon>
        <taxon>Sedimenticola</taxon>
    </lineage>
</organism>
<protein>
    <recommendedName>
        <fullName evidence="1">Solute-binding protein family 3/N-terminal domain-containing protein</fullName>
    </recommendedName>
</protein>
<feature type="domain" description="Solute-binding protein family 3/N-terminal" evidence="1">
    <location>
        <begin position="15"/>
        <end position="78"/>
    </location>
</feature>
<sequence>MSPTEAEWLARHPVIRLAPDPEFRPIEYFDSQGRYRGLASDYAALAEQRLGIRFQIQHLADWNRVLESTKAGDTDKSVATS</sequence>
<proteinExistence type="predicted"/>
<accession>A0A6N4E315</accession>
<comment type="caution">
    <text evidence="2">The sequence shown here is derived from an EMBL/GenBank/DDBJ whole genome shotgun (WGS) entry which is preliminary data.</text>
</comment>
<name>A0A6N4E315_9GAMM</name>
<dbReference type="Proteomes" id="UP000250928">
    <property type="component" value="Unassembled WGS sequence"/>
</dbReference>
<dbReference type="Gene3D" id="3.40.190.10">
    <property type="entry name" value="Periplasmic binding protein-like II"/>
    <property type="match status" value="1"/>
</dbReference>
<dbReference type="SUPFAM" id="SSF53850">
    <property type="entry name" value="Periplasmic binding protein-like II"/>
    <property type="match status" value="1"/>
</dbReference>
<reference evidence="2 3" key="1">
    <citation type="submission" date="2018-01" db="EMBL/GenBank/DDBJ databases">
        <title>Novel co-symbiosis in the lucinid bivalve Phacoides pectinatus.</title>
        <authorList>
            <person name="Lim S.J."/>
            <person name="Davis B.G."/>
            <person name="Gill D.E."/>
            <person name="Engel A.S."/>
            <person name="Anderson L.C."/>
            <person name="Campbell B.J."/>
        </authorList>
    </citation>
    <scope>NUCLEOTIDE SEQUENCE [LARGE SCALE GENOMIC DNA]</scope>
    <source>
        <strain evidence="2">N3_P5</strain>
    </source>
</reference>
<evidence type="ECO:0000313" key="2">
    <source>
        <dbReference type="EMBL" id="PUE05504.1"/>
    </source>
</evidence>
<gene>
    <name evidence="2" type="ORF">C3L24_01045</name>
</gene>
<dbReference type="Pfam" id="PF00497">
    <property type="entry name" value="SBP_bac_3"/>
    <property type="match status" value="1"/>
</dbReference>
<dbReference type="InterPro" id="IPR001638">
    <property type="entry name" value="Solute-binding_3/MltF_N"/>
</dbReference>
<dbReference type="AlphaFoldDB" id="A0A6N4E315"/>
<dbReference type="EMBL" id="PQCO01000071">
    <property type="protein sequence ID" value="PUE05504.1"/>
    <property type="molecule type" value="Genomic_DNA"/>
</dbReference>
<evidence type="ECO:0000313" key="3">
    <source>
        <dbReference type="Proteomes" id="UP000250928"/>
    </source>
</evidence>
<evidence type="ECO:0000259" key="1">
    <source>
        <dbReference type="Pfam" id="PF00497"/>
    </source>
</evidence>